<sequence>MPNFWMQLDANPATKAIEPAGNRFYQLHDSGRIYRFTGVPNTGWQQLDANPATKAIAAAGDHLYQ</sequence>
<evidence type="ECO:0000313" key="2">
    <source>
        <dbReference type="Proteomes" id="UP000702209"/>
    </source>
</evidence>
<name>A0ABS0D2F9_9NOCA</name>
<dbReference type="RefSeq" id="WP_195134206.1">
    <property type="nucleotide sequence ID" value="NZ_JADLQX010000111.1"/>
</dbReference>
<proteinExistence type="predicted"/>
<organism evidence="1 2">
    <name type="scientific">Nocardia amamiensis</name>
    <dbReference type="NCBI Taxonomy" id="404578"/>
    <lineage>
        <taxon>Bacteria</taxon>
        <taxon>Bacillati</taxon>
        <taxon>Actinomycetota</taxon>
        <taxon>Actinomycetes</taxon>
        <taxon>Mycobacteriales</taxon>
        <taxon>Nocardiaceae</taxon>
        <taxon>Nocardia</taxon>
    </lineage>
</organism>
<feature type="non-terminal residue" evidence="1">
    <location>
        <position position="65"/>
    </location>
</feature>
<accession>A0ABS0D2F9</accession>
<dbReference type="EMBL" id="JADLQX010000111">
    <property type="protein sequence ID" value="MBF6303030.1"/>
    <property type="molecule type" value="Genomic_DNA"/>
</dbReference>
<comment type="caution">
    <text evidence="1">The sequence shown here is derived from an EMBL/GenBank/DDBJ whole genome shotgun (WGS) entry which is preliminary data.</text>
</comment>
<evidence type="ECO:0000313" key="1">
    <source>
        <dbReference type="EMBL" id="MBF6303030.1"/>
    </source>
</evidence>
<reference evidence="1 2" key="1">
    <citation type="submission" date="2020-10" db="EMBL/GenBank/DDBJ databases">
        <title>Identification of Nocardia species via Next-generation sequencing and recognition of intraspecies genetic diversity.</title>
        <authorList>
            <person name="Li P."/>
            <person name="Li P."/>
            <person name="Lu B."/>
        </authorList>
    </citation>
    <scope>NUCLEOTIDE SEQUENCE [LARGE SCALE GENOMIC DNA]</scope>
    <source>
        <strain evidence="1 2">BJ06-0157</strain>
    </source>
</reference>
<keyword evidence="2" id="KW-1185">Reference proteome</keyword>
<gene>
    <name evidence="1" type="ORF">IU459_36850</name>
</gene>
<dbReference type="Proteomes" id="UP000702209">
    <property type="component" value="Unassembled WGS sequence"/>
</dbReference>
<protein>
    <submittedName>
        <fullName evidence="1">Uncharacterized protein</fullName>
    </submittedName>
</protein>